<evidence type="ECO:0000313" key="3">
    <source>
        <dbReference type="Proteomes" id="UP000015354"/>
    </source>
</evidence>
<protein>
    <submittedName>
        <fullName evidence="2">Uncharacterized protein</fullName>
    </submittedName>
</protein>
<dbReference type="AlphaFoldDB" id="S9VP92"/>
<evidence type="ECO:0000256" key="1">
    <source>
        <dbReference type="SAM" id="Phobius"/>
    </source>
</evidence>
<accession>S9VP92</accession>
<keyword evidence="1" id="KW-0812">Transmembrane</keyword>
<feature type="transmembrane region" description="Helical" evidence="1">
    <location>
        <begin position="55"/>
        <end position="73"/>
    </location>
</feature>
<organism evidence="2 3">
    <name type="scientific">Strigomonas culicis</name>
    <dbReference type="NCBI Taxonomy" id="28005"/>
    <lineage>
        <taxon>Eukaryota</taxon>
        <taxon>Discoba</taxon>
        <taxon>Euglenozoa</taxon>
        <taxon>Kinetoplastea</taxon>
        <taxon>Metakinetoplastina</taxon>
        <taxon>Trypanosomatida</taxon>
        <taxon>Trypanosomatidae</taxon>
        <taxon>Strigomonadinae</taxon>
        <taxon>Strigomonas</taxon>
    </lineage>
</organism>
<dbReference type="EMBL" id="ATMH01004842">
    <property type="protein sequence ID" value="EPY28866.1"/>
    <property type="molecule type" value="Genomic_DNA"/>
</dbReference>
<keyword evidence="1" id="KW-1133">Transmembrane helix</keyword>
<keyword evidence="1" id="KW-0472">Membrane</keyword>
<name>S9VP92_9TRYP</name>
<evidence type="ECO:0000313" key="2">
    <source>
        <dbReference type="EMBL" id="EPY28866.1"/>
    </source>
</evidence>
<dbReference type="Proteomes" id="UP000015354">
    <property type="component" value="Unassembled WGS sequence"/>
</dbReference>
<dbReference type="OrthoDB" id="277140at2759"/>
<proteinExistence type="predicted"/>
<reference evidence="2 3" key="1">
    <citation type="journal article" date="2013" name="PLoS ONE">
        <title>Predicting the Proteins of Angomonas deanei, Strigomonas culicis and Their Respective Endosymbionts Reveals New Aspects of the Trypanosomatidae Family.</title>
        <authorList>
            <person name="Motta M.C."/>
            <person name="Martins A.C."/>
            <person name="de Souza S.S."/>
            <person name="Catta-Preta C.M."/>
            <person name="Silva R."/>
            <person name="Klein C.C."/>
            <person name="de Almeida L.G."/>
            <person name="de Lima Cunha O."/>
            <person name="Ciapina L.P."/>
            <person name="Brocchi M."/>
            <person name="Colabardini A.C."/>
            <person name="de Araujo Lima B."/>
            <person name="Machado C.R."/>
            <person name="de Almeida Soares C.M."/>
            <person name="Probst C.M."/>
            <person name="de Menezes C.B."/>
            <person name="Thompson C.E."/>
            <person name="Bartholomeu D.C."/>
            <person name="Gradia D.F."/>
            <person name="Pavoni D.P."/>
            <person name="Grisard E.C."/>
            <person name="Fantinatti-Garboggini F."/>
            <person name="Marchini F.K."/>
            <person name="Rodrigues-Luiz G.F."/>
            <person name="Wagner G."/>
            <person name="Goldman G.H."/>
            <person name="Fietto J.L."/>
            <person name="Elias M.C."/>
            <person name="Goldman M.H."/>
            <person name="Sagot M.F."/>
            <person name="Pereira M."/>
            <person name="Stoco P.H."/>
            <person name="de Mendonca-Neto R.P."/>
            <person name="Teixeira S.M."/>
            <person name="Maciel T.E."/>
            <person name="de Oliveira Mendes T.A."/>
            <person name="Urmenyi T.P."/>
            <person name="de Souza W."/>
            <person name="Schenkman S."/>
            <person name="de Vasconcelos A.T."/>
        </authorList>
    </citation>
    <scope>NUCLEOTIDE SEQUENCE [LARGE SCALE GENOMIC DNA]</scope>
</reference>
<comment type="caution">
    <text evidence="2">The sequence shown here is derived from an EMBL/GenBank/DDBJ whole genome shotgun (WGS) entry which is preliminary data.</text>
</comment>
<feature type="transmembrane region" description="Helical" evidence="1">
    <location>
        <begin position="79"/>
        <end position="98"/>
    </location>
</feature>
<sequence length="231" mass="26174">MENGYEIGYELVSKQVRAYRTNDVNSVRRALSSNIQEYLVHEGVKEDEPHTFKNVFQCGVAISLGVAIFFMRVVLNNSILLTTLCIGLYTSIIAVTFVNDSIQQSRNTIFLGTGVIEQKEDTKKTFLKKLEGRHLHVLLDTANAPKIKIEAQIIDKPRFLQAPRVYKSVERTMQYGKYFGSTGFFYPPAMVKDIDSIIAELTKKKNNSLCTNDELMSLQSWYSFAAMSASF</sequence>
<gene>
    <name evidence="2" type="ORF">STCU_04842</name>
</gene>
<keyword evidence="3" id="KW-1185">Reference proteome</keyword>